<keyword evidence="2" id="KW-0677">Repeat</keyword>
<dbReference type="PROSITE" id="PS00018">
    <property type="entry name" value="EF_HAND_1"/>
    <property type="match status" value="2"/>
</dbReference>
<dbReference type="SMART" id="SM00054">
    <property type="entry name" value="EFh"/>
    <property type="match status" value="4"/>
</dbReference>
<evidence type="ECO:0000256" key="1">
    <source>
        <dbReference type="ARBA" id="ARBA00022723"/>
    </source>
</evidence>
<dbReference type="OrthoDB" id="26525at2759"/>
<evidence type="ECO:0000256" key="2">
    <source>
        <dbReference type="ARBA" id="ARBA00022737"/>
    </source>
</evidence>
<comment type="caution">
    <text evidence="5">The sequence shown here is derived from an EMBL/GenBank/DDBJ whole genome shotgun (WGS) entry which is preliminary data.</text>
</comment>
<dbReference type="Pfam" id="PF13499">
    <property type="entry name" value="EF-hand_7"/>
    <property type="match status" value="2"/>
</dbReference>
<evidence type="ECO:0000313" key="5">
    <source>
        <dbReference type="EMBL" id="KAF0411906.1"/>
    </source>
</evidence>
<proteinExistence type="predicted"/>
<protein>
    <submittedName>
        <fullName evidence="5">EF-hand</fullName>
    </submittedName>
</protein>
<dbReference type="PANTHER" id="PTHR10891">
    <property type="entry name" value="EF-HAND CALCIUM-BINDING DOMAIN CONTAINING PROTEIN"/>
    <property type="match status" value="1"/>
</dbReference>
<dbReference type="InterPro" id="IPR039647">
    <property type="entry name" value="EF_hand_pair_protein_CML-like"/>
</dbReference>
<dbReference type="Gene3D" id="1.10.238.10">
    <property type="entry name" value="EF-hand"/>
    <property type="match status" value="1"/>
</dbReference>
<sequence>MTKKLSEEEVSKVFKQFDGNGNGILSLSEIQAAVIATYPQYKENKPAILRAYKAADTSKDGFVQLDEFGRLLELLHYYNELYEIFKVLDVDHDRRISFEEFKKGHKLIKLDGISDEELKEEFERIDINKGGLILFDEFCIYAAKRKLLKKDF</sequence>
<evidence type="ECO:0000256" key="3">
    <source>
        <dbReference type="ARBA" id="ARBA00022837"/>
    </source>
</evidence>
<feature type="domain" description="EF-hand" evidence="4">
    <location>
        <begin position="5"/>
        <end position="40"/>
    </location>
</feature>
<dbReference type="CDD" id="cd00051">
    <property type="entry name" value="EFh"/>
    <property type="match status" value="1"/>
</dbReference>
<dbReference type="InterPro" id="IPR002048">
    <property type="entry name" value="EF_hand_dom"/>
</dbReference>
<keyword evidence="6" id="KW-1185">Reference proteome</keyword>
<accession>A0A8H4A407</accession>
<feature type="domain" description="EF-hand" evidence="4">
    <location>
        <begin position="76"/>
        <end position="111"/>
    </location>
</feature>
<gene>
    <name evidence="5" type="ORF">F8M41_008107</name>
</gene>
<dbReference type="GO" id="GO:0005509">
    <property type="term" value="F:calcium ion binding"/>
    <property type="evidence" value="ECO:0007669"/>
    <property type="project" value="InterPro"/>
</dbReference>
<dbReference type="EMBL" id="WTPW01001838">
    <property type="protein sequence ID" value="KAF0411906.1"/>
    <property type="molecule type" value="Genomic_DNA"/>
</dbReference>
<reference evidence="5 6" key="1">
    <citation type="journal article" date="2019" name="Environ. Microbiol.">
        <title>At the nexus of three kingdoms: the genome of the mycorrhizal fungus Gigaspora margarita provides insights into plant, endobacterial and fungal interactions.</title>
        <authorList>
            <person name="Venice F."/>
            <person name="Ghignone S."/>
            <person name="Salvioli di Fossalunga A."/>
            <person name="Amselem J."/>
            <person name="Novero M."/>
            <person name="Xianan X."/>
            <person name="Sedzielewska Toro K."/>
            <person name="Morin E."/>
            <person name="Lipzen A."/>
            <person name="Grigoriev I.V."/>
            <person name="Henrissat B."/>
            <person name="Martin F.M."/>
            <person name="Bonfante P."/>
        </authorList>
    </citation>
    <scope>NUCLEOTIDE SEQUENCE [LARGE SCALE GENOMIC DNA]</scope>
    <source>
        <strain evidence="5 6">BEG34</strain>
    </source>
</reference>
<dbReference type="SUPFAM" id="SSF47473">
    <property type="entry name" value="EF-hand"/>
    <property type="match status" value="1"/>
</dbReference>
<organism evidence="5 6">
    <name type="scientific">Gigaspora margarita</name>
    <dbReference type="NCBI Taxonomy" id="4874"/>
    <lineage>
        <taxon>Eukaryota</taxon>
        <taxon>Fungi</taxon>
        <taxon>Fungi incertae sedis</taxon>
        <taxon>Mucoromycota</taxon>
        <taxon>Glomeromycotina</taxon>
        <taxon>Glomeromycetes</taxon>
        <taxon>Diversisporales</taxon>
        <taxon>Gigasporaceae</taxon>
        <taxon>Gigaspora</taxon>
    </lineage>
</organism>
<dbReference type="Proteomes" id="UP000439903">
    <property type="component" value="Unassembled WGS sequence"/>
</dbReference>
<dbReference type="InterPro" id="IPR011992">
    <property type="entry name" value="EF-hand-dom_pair"/>
</dbReference>
<evidence type="ECO:0000313" key="6">
    <source>
        <dbReference type="Proteomes" id="UP000439903"/>
    </source>
</evidence>
<name>A0A8H4A407_GIGMA</name>
<feature type="domain" description="EF-hand" evidence="4">
    <location>
        <begin position="113"/>
        <end position="148"/>
    </location>
</feature>
<keyword evidence="1" id="KW-0479">Metal-binding</keyword>
<dbReference type="AlphaFoldDB" id="A0A8H4A407"/>
<dbReference type="InterPro" id="IPR018247">
    <property type="entry name" value="EF_Hand_1_Ca_BS"/>
</dbReference>
<evidence type="ECO:0000259" key="4">
    <source>
        <dbReference type="PROSITE" id="PS50222"/>
    </source>
</evidence>
<keyword evidence="3" id="KW-0106">Calcium</keyword>
<dbReference type="PROSITE" id="PS50222">
    <property type="entry name" value="EF_HAND_2"/>
    <property type="match status" value="3"/>
</dbReference>